<evidence type="ECO:0000256" key="1">
    <source>
        <dbReference type="ARBA" id="ARBA00007274"/>
    </source>
</evidence>
<evidence type="ECO:0000256" key="4">
    <source>
        <dbReference type="ARBA" id="ARBA00023315"/>
    </source>
</evidence>
<dbReference type="PIRSF" id="PIRSF000441">
    <property type="entry name" value="CysE"/>
    <property type="match status" value="1"/>
</dbReference>
<organism evidence="8 9">
    <name type="scientific">Geotalea uraniireducens</name>
    <dbReference type="NCBI Taxonomy" id="351604"/>
    <lineage>
        <taxon>Bacteria</taxon>
        <taxon>Pseudomonadati</taxon>
        <taxon>Thermodesulfobacteriota</taxon>
        <taxon>Desulfuromonadia</taxon>
        <taxon>Geobacterales</taxon>
        <taxon>Geobacteraceae</taxon>
        <taxon>Geotalea</taxon>
    </lineage>
</organism>
<evidence type="ECO:0000256" key="2">
    <source>
        <dbReference type="ARBA" id="ARBA00022605"/>
    </source>
</evidence>
<keyword evidence="4 6" id="KW-0012">Acyltransferase</keyword>
<comment type="catalytic activity">
    <reaction evidence="5 6">
        <text>L-serine + acetyl-CoA = O-acetyl-L-serine + CoA</text>
        <dbReference type="Rhea" id="RHEA:24560"/>
        <dbReference type="ChEBI" id="CHEBI:33384"/>
        <dbReference type="ChEBI" id="CHEBI:57287"/>
        <dbReference type="ChEBI" id="CHEBI:57288"/>
        <dbReference type="ChEBI" id="CHEBI:58340"/>
        <dbReference type="EC" id="2.3.1.30"/>
    </reaction>
</comment>
<dbReference type="Gene3D" id="2.160.10.10">
    <property type="entry name" value="Hexapeptide repeat proteins"/>
    <property type="match status" value="1"/>
</dbReference>
<evidence type="ECO:0000256" key="3">
    <source>
        <dbReference type="ARBA" id="ARBA00022679"/>
    </source>
</evidence>
<dbReference type="InterPro" id="IPR053376">
    <property type="entry name" value="Serine_acetyltransferase"/>
</dbReference>
<dbReference type="InterPro" id="IPR045304">
    <property type="entry name" value="LbH_SAT"/>
</dbReference>
<reference evidence="8 9" key="1">
    <citation type="submission" date="2022-12" db="EMBL/GenBank/DDBJ databases">
        <title>Polyphasic characterization of Geotalea uranireducens NIT-SL11 newly isolated from a complex of sewage sludge and microbially reduced graphene oxide.</title>
        <authorList>
            <person name="Xie L."/>
            <person name="Yoshida N."/>
            <person name="Meng L."/>
        </authorList>
    </citation>
    <scope>NUCLEOTIDE SEQUENCE [LARGE SCALE GENOMIC DNA]</scope>
    <source>
        <strain evidence="8 9">NIT-SL11</strain>
    </source>
</reference>
<dbReference type="CDD" id="cd03354">
    <property type="entry name" value="LbH_SAT"/>
    <property type="match status" value="1"/>
</dbReference>
<dbReference type="Pfam" id="PF00132">
    <property type="entry name" value="Hexapep"/>
    <property type="match status" value="1"/>
</dbReference>
<dbReference type="Proteomes" id="UP001317705">
    <property type="component" value="Chromosome"/>
</dbReference>
<keyword evidence="7" id="KW-0175">Coiled coil</keyword>
<dbReference type="InterPro" id="IPR042122">
    <property type="entry name" value="Ser_AcTrfase_N_sf"/>
</dbReference>
<dbReference type="Gene3D" id="1.10.3130.10">
    <property type="entry name" value="serine acetyltransferase, domain 1"/>
    <property type="match status" value="1"/>
</dbReference>
<dbReference type="NCBIfam" id="NF041874">
    <property type="entry name" value="EPS_EpsC"/>
    <property type="match status" value="1"/>
</dbReference>
<evidence type="ECO:0000313" key="9">
    <source>
        <dbReference type="Proteomes" id="UP001317705"/>
    </source>
</evidence>
<keyword evidence="9" id="KW-1185">Reference proteome</keyword>
<protein>
    <recommendedName>
        <fullName evidence="6">Serine acetyltransferase</fullName>
        <ecNumber evidence="6">2.3.1.30</ecNumber>
    </recommendedName>
</protein>
<name>A0ABM8ENC6_9BACT</name>
<dbReference type="EC" id="2.3.1.30" evidence="6"/>
<accession>A0ABM8ENC6</accession>
<evidence type="ECO:0000256" key="7">
    <source>
        <dbReference type="SAM" id="Coils"/>
    </source>
</evidence>
<proteinExistence type="inferred from homology"/>
<dbReference type="SUPFAM" id="SSF51161">
    <property type="entry name" value="Trimeric LpxA-like enzymes"/>
    <property type="match status" value="1"/>
</dbReference>
<dbReference type="InterPro" id="IPR011004">
    <property type="entry name" value="Trimer_LpxA-like_sf"/>
</dbReference>
<dbReference type="EMBL" id="AP027151">
    <property type="protein sequence ID" value="BDV44094.1"/>
    <property type="molecule type" value="Genomic_DNA"/>
</dbReference>
<evidence type="ECO:0000313" key="8">
    <source>
        <dbReference type="EMBL" id="BDV44094.1"/>
    </source>
</evidence>
<keyword evidence="3 6" id="KW-0808">Transferase</keyword>
<comment type="similarity">
    <text evidence="1 6">Belongs to the transferase hexapeptide repeat family.</text>
</comment>
<feature type="coiled-coil region" evidence="7">
    <location>
        <begin position="193"/>
        <end position="220"/>
    </location>
</feature>
<keyword evidence="2" id="KW-0028">Amino-acid biosynthesis</keyword>
<sequence length="225" mass="24819">MFARLREDIQTVLERDPAARSKPEVFFCYPGLHAVWFHRLAHRLWQDRHYFMARLLSHVGRLLTGIEIHPGATIGRRLFIDHGMGVVIGETAEIGDDVTIYHGVTLGGVSLEKKKRHPTVADNAVIGSGAKVLGPFTVGAGSKIGSNSVVVKEVPANATVVGIPGRVVMAAERPKEKSDFEHGTLPDPEAKAISCLFEQLRELERKYSELATDHAALKREIEKKD</sequence>
<evidence type="ECO:0000256" key="6">
    <source>
        <dbReference type="PIRNR" id="PIRNR000441"/>
    </source>
</evidence>
<dbReference type="NCBIfam" id="TIGR01172">
    <property type="entry name" value="cysE"/>
    <property type="match status" value="1"/>
</dbReference>
<dbReference type="PANTHER" id="PTHR42811">
    <property type="entry name" value="SERINE ACETYLTRANSFERASE"/>
    <property type="match status" value="1"/>
</dbReference>
<dbReference type="RefSeq" id="WP_282000206.1">
    <property type="nucleotide sequence ID" value="NZ_AP027151.1"/>
</dbReference>
<dbReference type="InterPro" id="IPR001451">
    <property type="entry name" value="Hexapep"/>
</dbReference>
<gene>
    <name evidence="8" type="primary">cysE-1</name>
    <name evidence="8" type="ORF">GURASL_30170</name>
</gene>
<evidence type="ECO:0000256" key="5">
    <source>
        <dbReference type="ARBA" id="ARBA00049486"/>
    </source>
</evidence>
<dbReference type="InterPro" id="IPR005881">
    <property type="entry name" value="Ser_O-AcTrfase"/>
</dbReference>